<sequence length="127" mass="14052">MSDIVVHTFRDHQVRTLSASNADLLVKQVAGSVTTAGKPVDPVSLFEWLRSNGWLYNDHDLWNTPTHWAVSNGYMCSHVVLITDSGGSFERITPLVTALGQQKLITGFLDGTYKLPDNRPIAKVQES</sequence>
<evidence type="ECO:0000259" key="1">
    <source>
        <dbReference type="Pfam" id="PF03374"/>
    </source>
</evidence>
<dbReference type="Pfam" id="PF03374">
    <property type="entry name" value="ANT"/>
    <property type="match status" value="1"/>
</dbReference>
<evidence type="ECO:0000313" key="3">
    <source>
        <dbReference type="Proteomes" id="UP000713964"/>
    </source>
</evidence>
<accession>A0A930L486</accession>
<dbReference type="EMBL" id="JABZXL010000020">
    <property type="protein sequence ID" value="MBF1659616.1"/>
    <property type="molecule type" value="Genomic_DNA"/>
</dbReference>
<protein>
    <submittedName>
        <fullName evidence="2">Phage antirepressor KilAC domain-containing protein</fullName>
    </submittedName>
</protein>
<dbReference type="AlphaFoldDB" id="A0A930L486"/>
<organism evidence="2 3">
    <name type="scientific">Rothia mucilaginosa</name>
    <dbReference type="NCBI Taxonomy" id="43675"/>
    <lineage>
        <taxon>Bacteria</taxon>
        <taxon>Bacillati</taxon>
        <taxon>Actinomycetota</taxon>
        <taxon>Actinomycetes</taxon>
        <taxon>Micrococcales</taxon>
        <taxon>Micrococcaceae</taxon>
        <taxon>Rothia</taxon>
    </lineage>
</organism>
<dbReference type="GO" id="GO:0003677">
    <property type="term" value="F:DNA binding"/>
    <property type="evidence" value="ECO:0007669"/>
    <property type="project" value="InterPro"/>
</dbReference>
<feature type="domain" description="Antirepressor protein C-terminal" evidence="1">
    <location>
        <begin position="17"/>
        <end position="108"/>
    </location>
</feature>
<evidence type="ECO:0000313" key="2">
    <source>
        <dbReference type="EMBL" id="MBF1659616.1"/>
    </source>
</evidence>
<dbReference type="Proteomes" id="UP000713964">
    <property type="component" value="Unassembled WGS sequence"/>
</dbReference>
<gene>
    <name evidence="2" type="ORF">HXO58_07255</name>
</gene>
<name>A0A930L486_9MICC</name>
<dbReference type="InterPro" id="IPR005039">
    <property type="entry name" value="Ant_C"/>
</dbReference>
<reference evidence="2" key="1">
    <citation type="submission" date="2020-04" db="EMBL/GenBank/DDBJ databases">
        <title>Deep metagenomics examines the oral microbiome during advanced dental caries in children, revealing novel taxa and co-occurrences with host molecules.</title>
        <authorList>
            <person name="Baker J.L."/>
            <person name="Morton J.T."/>
            <person name="Dinis M."/>
            <person name="Alvarez R."/>
            <person name="Tran N.C."/>
            <person name="Knight R."/>
            <person name="Edlund A."/>
        </authorList>
    </citation>
    <scope>NUCLEOTIDE SEQUENCE</scope>
    <source>
        <strain evidence="2">JCVI_29_bin.11</strain>
    </source>
</reference>
<comment type="caution">
    <text evidence="2">The sequence shown here is derived from an EMBL/GenBank/DDBJ whole genome shotgun (WGS) entry which is preliminary data.</text>
</comment>
<proteinExistence type="predicted"/>